<dbReference type="GO" id="GO:0008320">
    <property type="term" value="F:protein transmembrane transporter activity"/>
    <property type="evidence" value="ECO:0007669"/>
    <property type="project" value="UniProtKB-UniRule"/>
</dbReference>
<gene>
    <name evidence="10" type="primary">tatA</name>
    <name evidence="13" type="ORF">GJ688_15145</name>
</gene>
<keyword evidence="2 10" id="KW-0813">Transport</keyword>
<comment type="function">
    <text evidence="9">Part of the twin-arginine translocation (Tat) system that transports large folded proteins containing a characteristic twin-arginine motif in their signal peptide across the thylakoid membrane. Involved in delta pH-dependent protein transport required for chloroplast development, especially thylakoid membrane formation. TATC and TATB mediate precursor recognition, whereas TATA facilitates translocation.</text>
</comment>
<evidence type="ECO:0000256" key="10">
    <source>
        <dbReference type="HAMAP-Rule" id="MF_00236"/>
    </source>
</evidence>
<dbReference type="GO" id="GO:0006886">
    <property type="term" value="P:intracellular protein transport"/>
    <property type="evidence" value="ECO:0007669"/>
    <property type="project" value="UniProtKB-ARBA"/>
</dbReference>
<organism evidence="13 14">
    <name type="scientific">Heliobacterium mobile</name>
    <name type="common">Heliobacillus mobilis</name>
    <dbReference type="NCBI Taxonomy" id="28064"/>
    <lineage>
        <taxon>Bacteria</taxon>
        <taxon>Bacillati</taxon>
        <taxon>Bacillota</taxon>
        <taxon>Clostridia</taxon>
        <taxon>Eubacteriales</taxon>
        <taxon>Heliobacteriaceae</taxon>
        <taxon>Heliobacterium</taxon>
    </lineage>
</organism>
<evidence type="ECO:0000256" key="5">
    <source>
        <dbReference type="ARBA" id="ARBA00022927"/>
    </source>
</evidence>
<dbReference type="InterPro" id="IPR006312">
    <property type="entry name" value="TatA/E"/>
</dbReference>
<dbReference type="OrthoDB" id="9800908at2"/>
<dbReference type="EMBL" id="WNKU01000022">
    <property type="protein sequence ID" value="MTV50305.1"/>
    <property type="molecule type" value="Genomic_DNA"/>
</dbReference>
<comment type="subcellular location">
    <subcellularLocation>
        <location evidence="10">Cell membrane</location>
        <topology evidence="10">Single-pass membrane protein</topology>
    </subcellularLocation>
    <subcellularLocation>
        <location evidence="1">Membrane</location>
        <topology evidence="1">Single-pass membrane protein</topology>
    </subcellularLocation>
</comment>
<sequence length="138" mass="14762">MFNIGFPELLLILALALIIFGPGKLPELSRGLGKALNEFRRTTEGLKSQMNDAMQPVKDIKTSVDEVTAPIKEARQAVTNPSGYVMDKVKEAVTQEPAEETLSNSGGANENNPSDDKPKVESTEANPSKAESTKSGSS</sequence>
<keyword evidence="3 10" id="KW-1003">Cell membrane</keyword>
<evidence type="ECO:0000256" key="2">
    <source>
        <dbReference type="ARBA" id="ARBA00022448"/>
    </source>
</evidence>
<dbReference type="HAMAP" id="MF_00237">
    <property type="entry name" value="TatB"/>
    <property type="match status" value="1"/>
</dbReference>
<keyword evidence="4 10" id="KW-0812">Transmembrane</keyword>
<keyword evidence="5 10" id="KW-0653">Protein transport</keyword>
<keyword evidence="7 10" id="KW-0811">Translocation</keyword>
<evidence type="ECO:0000256" key="7">
    <source>
        <dbReference type="ARBA" id="ARBA00023010"/>
    </source>
</evidence>
<feature type="compositionally biased region" description="Polar residues" evidence="12">
    <location>
        <begin position="101"/>
        <end position="112"/>
    </location>
</feature>
<comment type="caution">
    <text evidence="13">The sequence shown here is derived from an EMBL/GenBank/DDBJ whole genome shotgun (WGS) entry which is preliminary data.</text>
</comment>
<evidence type="ECO:0000256" key="11">
    <source>
        <dbReference type="HAMAP-Rule" id="MF_00237"/>
    </source>
</evidence>
<reference evidence="13 14" key="1">
    <citation type="submission" date="2019-11" db="EMBL/GenBank/DDBJ databases">
        <title>Whole-genome sequence of a the green, strictly anaerobic photosynthetic bacterium Heliobacillus mobilis DSM 6151.</title>
        <authorList>
            <person name="Kyndt J.A."/>
            <person name="Meyer T.E."/>
        </authorList>
    </citation>
    <scope>NUCLEOTIDE SEQUENCE [LARGE SCALE GENOMIC DNA]</scope>
    <source>
        <strain evidence="13 14">DSM 6151</strain>
    </source>
</reference>
<evidence type="ECO:0000256" key="3">
    <source>
        <dbReference type="ARBA" id="ARBA00022475"/>
    </source>
</evidence>
<dbReference type="NCBIfam" id="NF011430">
    <property type="entry name" value="PRK14861.1"/>
    <property type="match status" value="1"/>
</dbReference>
<dbReference type="Gene3D" id="1.20.5.3310">
    <property type="match status" value="1"/>
</dbReference>
<name>A0A6I3SNM9_HELMO</name>
<evidence type="ECO:0000256" key="4">
    <source>
        <dbReference type="ARBA" id="ARBA00022692"/>
    </source>
</evidence>
<dbReference type="RefSeq" id="WP_155477392.1">
    <property type="nucleotide sequence ID" value="NZ_WNKU01000022.1"/>
</dbReference>
<comment type="similarity">
    <text evidence="11">Belongs to the TatB family.</text>
</comment>
<comment type="similarity">
    <text evidence="10">Belongs to the TatA/E family.</text>
</comment>
<evidence type="ECO:0000313" key="13">
    <source>
        <dbReference type="EMBL" id="MTV50305.1"/>
    </source>
</evidence>
<comment type="subunit">
    <text evidence="10">Forms a complex with TatC.</text>
</comment>
<dbReference type="GO" id="GO:0033281">
    <property type="term" value="C:TAT protein transport complex"/>
    <property type="evidence" value="ECO:0007669"/>
    <property type="project" value="UniProtKB-UniRule"/>
</dbReference>
<comment type="function">
    <text evidence="10">Part of the twin-arginine translocation (Tat) system that transports large folded proteins containing a characteristic twin-arginine motif in their signal peptide across membranes. TatA could form the protein-conducting channel of the Tat system.</text>
</comment>
<evidence type="ECO:0000313" key="14">
    <source>
        <dbReference type="Proteomes" id="UP000430670"/>
    </source>
</evidence>
<feature type="region of interest" description="Disordered" evidence="12">
    <location>
        <begin position="79"/>
        <end position="138"/>
    </location>
</feature>
<dbReference type="InterPro" id="IPR018448">
    <property type="entry name" value="TatB"/>
</dbReference>
<dbReference type="AlphaFoldDB" id="A0A6I3SNM9"/>
<dbReference type="InterPro" id="IPR003369">
    <property type="entry name" value="TatA/B/E"/>
</dbReference>
<evidence type="ECO:0000256" key="12">
    <source>
        <dbReference type="SAM" id="MobiDB-lite"/>
    </source>
</evidence>
<dbReference type="Pfam" id="PF02416">
    <property type="entry name" value="TatA_B_E"/>
    <property type="match status" value="1"/>
</dbReference>
<evidence type="ECO:0000256" key="1">
    <source>
        <dbReference type="ARBA" id="ARBA00004167"/>
    </source>
</evidence>
<keyword evidence="14" id="KW-1185">Reference proteome</keyword>
<dbReference type="PANTHER" id="PTHR33162">
    <property type="entry name" value="SEC-INDEPENDENT PROTEIN TRANSLOCASE PROTEIN TATA, CHLOROPLASTIC"/>
    <property type="match status" value="1"/>
</dbReference>
<feature type="compositionally biased region" description="Polar residues" evidence="12">
    <location>
        <begin position="123"/>
        <end position="138"/>
    </location>
</feature>
<evidence type="ECO:0000256" key="8">
    <source>
        <dbReference type="ARBA" id="ARBA00023136"/>
    </source>
</evidence>
<keyword evidence="6 10" id="KW-1133">Transmembrane helix</keyword>
<accession>A0A6I3SNM9</accession>
<evidence type="ECO:0000256" key="6">
    <source>
        <dbReference type="ARBA" id="ARBA00022989"/>
    </source>
</evidence>
<dbReference type="PANTHER" id="PTHR33162:SF1">
    <property type="entry name" value="SEC-INDEPENDENT PROTEIN TRANSLOCASE PROTEIN TATA, CHLOROPLASTIC"/>
    <property type="match status" value="1"/>
</dbReference>
<dbReference type="HAMAP" id="MF_00236">
    <property type="entry name" value="TatA_E"/>
    <property type="match status" value="1"/>
</dbReference>
<dbReference type="Proteomes" id="UP000430670">
    <property type="component" value="Unassembled WGS sequence"/>
</dbReference>
<evidence type="ECO:0000256" key="9">
    <source>
        <dbReference type="ARBA" id="ARBA00025340"/>
    </source>
</evidence>
<dbReference type="GO" id="GO:0043953">
    <property type="term" value="P:protein transport by the Tat complex"/>
    <property type="evidence" value="ECO:0007669"/>
    <property type="project" value="UniProtKB-UniRule"/>
</dbReference>
<proteinExistence type="inferred from homology"/>
<dbReference type="PRINTS" id="PR01506">
    <property type="entry name" value="TATBPROTEIN"/>
</dbReference>
<protein>
    <recommendedName>
        <fullName evidence="10 11">Multifunctional fusion protein</fullName>
    </recommendedName>
    <domain>
        <recommendedName>
            <fullName evidence="10">Sec-independent protein translocase protein TatA</fullName>
        </recommendedName>
    </domain>
    <domain>
        <recommendedName>
            <fullName evidence="11">Sec-independent protein translocase protein TatB homolog</fullName>
        </recommendedName>
    </domain>
</protein>
<keyword evidence="8 10" id="KW-0472">Membrane</keyword>